<proteinExistence type="inferred from homology"/>
<protein>
    <submittedName>
        <fullName evidence="4">Hscarg dehydrogenase</fullName>
    </submittedName>
</protein>
<dbReference type="CDD" id="cd05251">
    <property type="entry name" value="NmrA_like_SDR_a"/>
    <property type="match status" value="1"/>
</dbReference>
<evidence type="ECO:0000313" key="5">
    <source>
        <dbReference type="Proteomes" id="UP001172101"/>
    </source>
</evidence>
<keyword evidence="5" id="KW-1185">Reference proteome</keyword>
<dbReference type="Gene3D" id="3.40.50.720">
    <property type="entry name" value="NAD(P)-binding Rossmann-like Domain"/>
    <property type="match status" value="1"/>
</dbReference>
<dbReference type="GeneID" id="85326696"/>
<dbReference type="InterPro" id="IPR036291">
    <property type="entry name" value="NAD(P)-bd_dom_sf"/>
</dbReference>
<evidence type="ECO:0000259" key="3">
    <source>
        <dbReference type="Pfam" id="PF05368"/>
    </source>
</evidence>
<dbReference type="EMBL" id="JAUIRO010000001">
    <property type="protein sequence ID" value="KAK0734699.1"/>
    <property type="molecule type" value="Genomic_DNA"/>
</dbReference>
<dbReference type="AlphaFoldDB" id="A0AA40BI83"/>
<dbReference type="Gene3D" id="3.90.25.10">
    <property type="entry name" value="UDP-galactose 4-epimerase, domain 1"/>
    <property type="match status" value="1"/>
</dbReference>
<dbReference type="InterPro" id="IPR008030">
    <property type="entry name" value="NmrA-like"/>
</dbReference>
<organism evidence="4 5">
    <name type="scientific">Lasiosphaeria miniovina</name>
    <dbReference type="NCBI Taxonomy" id="1954250"/>
    <lineage>
        <taxon>Eukaryota</taxon>
        <taxon>Fungi</taxon>
        <taxon>Dikarya</taxon>
        <taxon>Ascomycota</taxon>
        <taxon>Pezizomycotina</taxon>
        <taxon>Sordariomycetes</taxon>
        <taxon>Sordariomycetidae</taxon>
        <taxon>Sordariales</taxon>
        <taxon>Lasiosphaeriaceae</taxon>
        <taxon>Lasiosphaeria</taxon>
    </lineage>
</organism>
<dbReference type="PANTHER" id="PTHR42748:SF11">
    <property type="entry name" value="NMRA-LIKE DOMAIN-CONTAINING PROTEIN"/>
    <property type="match status" value="1"/>
</dbReference>
<dbReference type="Pfam" id="PF05368">
    <property type="entry name" value="NmrA"/>
    <property type="match status" value="1"/>
</dbReference>
<dbReference type="SUPFAM" id="SSF51735">
    <property type="entry name" value="NAD(P)-binding Rossmann-fold domains"/>
    <property type="match status" value="1"/>
</dbReference>
<evidence type="ECO:0000256" key="2">
    <source>
        <dbReference type="ARBA" id="ARBA00022857"/>
    </source>
</evidence>
<dbReference type="GO" id="GO:0005634">
    <property type="term" value="C:nucleus"/>
    <property type="evidence" value="ECO:0007669"/>
    <property type="project" value="TreeGrafter"/>
</dbReference>
<accession>A0AA40BI83</accession>
<evidence type="ECO:0000313" key="4">
    <source>
        <dbReference type="EMBL" id="KAK0734699.1"/>
    </source>
</evidence>
<feature type="domain" description="NmrA-like" evidence="3">
    <location>
        <begin position="2"/>
        <end position="311"/>
    </location>
</feature>
<reference evidence="4" key="1">
    <citation type="submission" date="2023-06" db="EMBL/GenBank/DDBJ databases">
        <title>Genome-scale phylogeny and comparative genomics of the fungal order Sordariales.</title>
        <authorList>
            <consortium name="Lawrence Berkeley National Laboratory"/>
            <person name="Hensen N."/>
            <person name="Bonometti L."/>
            <person name="Westerberg I."/>
            <person name="Brannstrom I.O."/>
            <person name="Guillou S."/>
            <person name="Cros-Aarteil S."/>
            <person name="Calhoun S."/>
            <person name="Haridas S."/>
            <person name="Kuo A."/>
            <person name="Mondo S."/>
            <person name="Pangilinan J."/>
            <person name="Riley R."/>
            <person name="LaButti K."/>
            <person name="Andreopoulos B."/>
            <person name="Lipzen A."/>
            <person name="Chen C."/>
            <person name="Yanf M."/>
            <person name="Daum C."/>
            <person name="Ng V."/>
            <person name="Clum A."/>
            <person name="Steindorff A."/>
            <person name="Ohm R."/>
            <person name="Martin F."/>
            <person name="Silar P."/>
            <person name="Natvig D."/>
            <person name="Lalanne C."/>
            <person name="Gautier V."/>
            <person name="Ament-velasquez S.L."/>
            <person name="Kruys A."/>
            <person name="Hutchinson M.I."/>
            <person name="Powell A.J."/>
            <person name="Barry K."/>
            <person name="Miller A.N."/>
            <person name="Grigoriev I.V."/>
            <person name="Debuchy R."/>
            <person name="Gladieux P."/>
            <person name="Thoren M.H."/>
            <person name="Johannesson H."/>
        </authorList>
    </citation>
    <scope>NUCLEOTIDE SEQUENCE</scope>
    <source>
        <strain evidence="4">SMH2392-1A</strain>
    </source>
</reference>
<comment type="similarity">
    <text evidence="1">Belongs to the NmrA-type oxidoreductase family.</text>
</comment>
<gene>
    <name evidence="4" type="ORF">B0T26DRAFT_737264</name>
</gene>
<dbReference type="InterPro" id="IPR051164">
    <property type="entry name" value="NmrA-like_oxidored"/>
</dbReference>
<evidence type="ECO:0000256" key="1">
    <source>
        <dbReference type="ARBA" id="ARBA00006328"/>
    </source>
</evidence>
<keyword evidence="2" id="KW-0521">NADP</keyword>
<dbReference type="Proteomes" id="UP001172101">
    <property type="component" value="Unassembled WGS sequence"/>
</dbReference>
<sequence length="318" mass="34181">MSKILAVFGATGQQGSSVIDHVLGDAELSREYKLRAIVRNVDSEKAKQLTAKGVEVVQGDTSDRASLEAALTGAHTVYIMTIVDFTPGVDDYTQEYNTAKTIADVSVAKGAAYLIFSTLPAPRAISGGKYTAVSAFDVKADAEQYIRSLSPKVQSAFVSLGSFMENWVAPGMLAPRPSADGSHYVLSRNQSAASLFPLIDAVGDVGKFVGAILAEPAKYDGVRLHVAQALYSFAEITELMSKSAGKKIVVDYVSTDEFRKSLPISGPVAEIFIEAFAYMDEFGYFGPETAKLVAADAPKARGRLATFEEYLERHPVRL</sequence>
<comment type="caution">
    <text evidence="4">The sequence shown here is derived from an EMBL/GenBank/DDBJ whole genome shotgun (WGS) entry which is preliminary data.</text>
</comment>
<name>A0AA40BI83_9PEZI</name>
<dbReference type="PANTHER" id="PTHR42748">
    <property type="entry name" value="NITROGEN METABOLITE REPRESSION PROTEIN NMRA FAMILY MEMBER"/>
    <property type="match status" value="1"/>
</dbReference>
<dbReference type="RefSeq" id="XP_060303576.1">
    <property type="nucleotide sequence ID" value="XM_060443426.1"/>
</dbReference>